<feature type="coiled-coil region" evidence="1">
    <location>
        <begin position="59"/>
        <end position="110"/>
    </location>
</feature>
<dbReference type="AlphaFoldDB" id="A0A8J5ES79"/>
<gene>
    <name evidence="2" type="ORF">ZIOFF_069989</name>
</gene>
<protein>
    <submittedName>
        <fullName evidence="2">Uncharacterized protein</fullName>
    </submittedName>
</protein>
<keyword evidence="3" id="KW-1185">Reference proteome</keyword>
<evidence type="ECO:0000313" key="2">
    <source>
        <dbReference type="EMBL" id="KAG6472523.1"/>
    </source>
</evidence>
<evidence type="ECO:0000313" key="3">
    <source>
        <dbReference type="Proteomes" id="UP000734854"/>
    </source>
</evidence>
<keyword evidence="1" id="KW-0175">Coiled coil</keyword>
<proteinExistence type="predicted"/>
<name>A0A8J5ES79_ZINOF</name>
<accession>A0A8J5ES79</accession>
<sequence>MKEDHGGLDLAWGTEHKYKYPKINLNANIYRKLMKKSLGITPPANAAKGKHKEGIEGTAIQLAEENLKLKHEIKEWEHKYKRIEEESMNLDRMIFEKEDLRKEIQKLKEGSAYQKGKQIEDNEDEEEINMHLIDETQKVLTLSSPEPTSKRDTQDLVKLYRVKVEEINERTKIGLRLDILHEAERLLGQIQNEAAQQAIKSLQ</sequence>
<evidence type="ECO:0000256" key="1">
    <source>
        <dbReference type="SAM" id="Coils"/>
    </source>
</evidence>
<dbReference type="Proteomes" id="UP000734854">
    <property type="component" value="Unassembled WGS sequence"/>
</dbReference>
<comment type="caution">
    <text evidence="2">The sequence shown here is derived from an EMBL/GenBank/DDBJ whole genome shotgun (WGS) entry which is preliminary data.</text>
</comment>
<organism evidence="2 3">
    <name type="scientific">Zingiber officinale</name>
    <name type="common">Ginger</name>
    <name type="synonym">Amomum zingiber</name>
    <dbReference type="NCBI Taxonomy" id="94328"/>
    <lineage>
        <taxon>Eukaryota</taxon>
        <taxon>Viridiplantae</taxon>
        <taxon>Streptophyta</taxon>
        <taxon>Embryophyta</taxon>
        <taxon>Tracheophyta</taxon>
        <taxon>Spermatophyta</taxon>
        <taxon>Magnoliopsida</taxon>
        <taxon>Liliopsida</taxon>
        <taxon>Zingiberales</taxon>
        <taxon>Zingiberaceae</taxon>
        <taxon>Zingiber</taxon>
    </lineage>
</organism>
<dbReference type="EMBL" id="JACMSC010000020">
    <property type="protein sequence ID" value="KAG6472523.1"/>
    <property type="molecule type" value="Genomic_DNA"/>
</dbReference>
<reference evidence="2 3" key="1">
    <citation type="submission" date="2020-08" db="EMBL/GenBank/DDBJ databases">
        <title>Plant Genome Project.</title>
        <authorList>
            <person name="Zhang R.-G."/>
        </authorList>
    </citation>
    <scope>NUCLEOTIDE SEQUENCE [LARGE SCALE GENOMIC DNA]</scope>
    <source>
        <tissue evidence="2">Rhizome</tissue>
    </source>
</reference>